<proteinExistence type="predicted"/>
<dbReference type="GO" id="GO:0004045">
    <property type="term" value="F:peptidyl-tRNA hydrolase activity"/>
    <property type="evidence" value="ECO:0007669"/>
    <property type="project" value="UniProtKB-EC"/>
</dbReference>
<evidence type="ECO:0000313" key="3">
    <source>
        <dbReference type="Proteomes" id="UP000255024"/>
    </source>
</evidence>
<dbReference type="GO" id="GO:0003747">
    <property type="term" value="F:translation release factor activity"/>
    <property type="evidence" value="ECO:0007669"/>
    <property type="project" value="InterPro"/>
</dbReference>
<dbReference type="GO" id="GO:0072344">
    <property type="term" value="P:rescue of stalled ribosome"/>
    <property type="evidence" value="ECO:0007669"/>
    <property type="project" value="TreeGrafter"/>
</dbReference>
<dbReference type="EC" id="3.1.1.29" evidence="2"/>
<organism evidence="2 3">
    <name type="scientific">Myroides odoratus</name>
    <name type="common">Flavobacterium odoratum</name>
    <dbReference type="NCBI Taxonomy" id="256"/>
    <lineage>
        <taxon>Bacteria</taxon>
        <taxon>Pseudomonadati</taxon>
        <taxon>Bacteroidota</taxon>
        <taxon>Flavobacteriia</taxon>
        <taxon>Flavobacteriales</taxon>
        <taxon>Flavobacteriaceae</taxon>
        <taxon>Myroides</taxon>
    </lineage>
</organism>
<dbReference type="PANTHER" id="PTHR47814">
    <property type="entry name" value="PEPTIDYL-TRNA HYDROLASE ARFB"/>
    <property type="match status" value="1"/>
</dbReference>
<dbReference type="EMBL" id="UGQL01000002">
    <property type="protein sequence ID" value="STZ69023.1"/>
    <property type="molecule type" value="Genomic_DNA"/>
</dbReference>
<dbReference type="Proteomes" id="UP000255024">
    <property type="component" value="Unassembled WGS sequence"/>
</dbReference>
<reference evidence="2 3" key="1">
    <citation type="submission" date="2018-06" db="EMBL/GenBank/DDBJ databases">
        <authorList>
            <consortium name="Pathogen Informatics"/>
            <person name="Doyle S."/>
        </authorList>
    </citation>
    <scope>NUCLEOTIDE SEQUENCE [LARGE SCALE GENOMIC DNA]</scope>
    <source>
        <strain evidence="2 3">NCTC11179</strain>
    </source>
</reference>
<protein>
    <submittedName>
        <fullName evidence="2">Peptidyl-tRNA hydrolase YaeJ</fullName>
        <ecNumber evidence="2">3.1.1.29</ecNumber>
    </submittedName>
</protein>
<name>A0A378U4E7_MYROD</name>
<dbReference type="SUPFAM" id="SSF110916">
    <property type="entry name" value="Peptidyl-tRNA hydrolase domain-like"/>
    <property type="match status" value="1"/>
</dbReference>
<dbReference type="PANTHER" id="PTHR47814:SF1">
    <property type="entry name" value="PEPTIDYL-TRNA HYDROLASE ARFB"/>
    <property type="match status" value="1"/>
</dbReference>
<dbReference type="RefSeq" id="WP_115091857.1">
    <property type="nucleotide sequence ID" value="NZ_CP068107.1"/>
</dbReference>
<dbReference type="PROSITE" id="PS00745">
    <property type="entry name" value="RF_PROK_I"/>
    <property type="match status" value="1"/>
</dbReference>
<dbReference type="GO" id="GO:0043022">
    <property type="term" value="F:ribosome binding"/>
    <property type="evidence" value="ECO:0007669"/>
    <property type="project" value="TreeGrafter"/>
</dbReference>
<evidence type="ECO:0000259" key="1">
    <source>
        <dbReference type="PROSITE" id="PS00745"/>
    </source>
</evidence>
<dbReference type="Gene3D" id="3.30.160.20">
    <property type="match status" value="1"/>
</dbReference>
<sequence length="132" mass="15231">MDRQELIRELNFKAVRSGGAGGQHVNKVSSKVVLFWNLADSTVFNEEEKSRLSKKLSNYISKEGLFILSAEETRSQIKNKELVIQKLIALLKVALTQQKIRKETKVPKSVIRKNQENKKKLSLKKELRKRII</sequence>
<dbReference type="NCBIfam" id="NF006718">
    <property type="entry name" value="PRK09256.1"/>
    <property type="match status" value="1"/>
</dbReference>
<evidence type="ECO:0000313" key="2">
    <source>
        <dbReference type="EMBL" id="STZ69023.1"/>
    </source>
</evidence>
<dbReference type="InterPro" id="IPR000352">
    <property type="entry name" value="Pep_chain_release_fac_I"/>
</dbReference>
<keyword evidence="3" id="KW-1185">Reference proteome</keyword>
<gene>
    <name evidence="2" type="primary">yaeJ</name>
    <name evidence="2" type="ORF">NCTC11179_02513</name>
</gene>
<dbReference type="AlphaFoldDB" id="A0A378U4E7"/>
<feature type="domain" description="Prokaryotic-type class I peptide chain release factors" evidence="1">
    <location>
        <begin position="16"/>
        <end position="32"/>
    </location>
</feature>
<keyword evidence="2" id="KW-0378">Hydrolase</keyword>
<accession>A0A378U4E7</accession>
<dbReference type="Pfam" id="PF00472">
    <property type="entry name" value="RF-1"/>
    <property type="match status" value="1"/>
</dbReference>